<evidence type="ECO:0000256" key="4">
    <source>
        <dbReference type="ARBA" id="ARBA00022679"/>
    </source>
</evidence>
<name>A0ABM9PMS5_9FLAO</name>
<dbReference type="Pfam" id="PF01048">
    <property type="entry name" value="PNP_UDP_1"/>
    <property type="match status" value="1"/>
</dbReference>
<evidence type="ECO:0000256" key="1">
    <source>
        <dbReference type="ARBA" id="ARBA00005058"/>
    </source>
</evidence>
<dbReference type="PANTHER" id="PTHR11904">
    <property type="entry name" value="METHYLTHIOADENOSINE/PURINE NUCLEOSIDE PHOSPHORYLASE"/>
    <property type="match status" value="1"/>
</dbReference>
<dbReference type="PANTHER" id="PTHR11904:SF9">
    <property type="entry name" value="PURINE NUCLEOSIDE PHOSPHORYLASE-RELATED"/>
    <property type="match status" value="1"/>
</dbReference>
<keyword evidence="4 5" id="KW-0808">Transferase</keyword>
<dbReference type="GO" id="GO:0004731">
    <property type="term" value="F:purine-nucleoside phosphorylase activity"/>
    <property type="evidence" value="ECO:0007669"/>
    <property type="project" value="UniProtKB-EC"/>
</dbReference>
<dbReference type="PIRSF" id="PIRSF000477">
    <property type="entry name" value="PurNPase"/>
    <property type="match status" value="1"/>
</dbReference>
<dbReference type="EMBL" id="CAXJRC010000022">
    <property type="protein sequence ID" value="CAL2107007.1"/>
    <property type="molecule type" value="Genomic_DNA"/>
</dbReference>
<sequence length="271" mass="29886">MKKQQLQETKTYLQNKGITNPEIGIVLGTGLGKLVDEISIEQTIPYAEIPHFPQATVEFHSGKLIYGVLSGKKVLVMSGRFHLYEGYNLWEVTYGIRTMHQLGIKTLLISNAAGAVNLNFKKGNLMLIEDHLNLQGSSPLAFKGASEFGDLFADMLEPYSKDLNTKMKAIAKTNDIDLKEGVYASVVGPQLETRAEYRMLQILEVDAVGMSTVPEVIVAKHLQLPCAAVSVLTDECDPKNLQPVNIQEIIEVAGKAEPKMITLFKELIADI</sequence>
<evidence type="ECO:0000256" key="5">
    <source>
        <dbReference type="PIRNR" id="PIRNR000477"/>
    </source>
</evidence>
<dbReference type="EC" id="2.4.2.1" evidence="5"/>
<dbReference type="SUPFAM" id="SSF53167">
    <property type="entry name" value="Purine and uridine phosphorylases"/>
    <property type="match status" value="1"/>
</dbReference>
<protein>
    <recommendedName>
        <fullName evidence="5">Purine nucleoside phosphorylase</fullName>
        <ecNumber evidence="5">2.4.2.1</ecNumber>
    </recommendedName>
    <alternativeName>
        <fullName evidence="5">Inosine-guanosine phosphorylase</fullName>
    </alternativeName>
</protein>
<evidence type="ECO:0000259" key="6">
    <source>
        <dbReference type="Pfam" id="PF01048"/>
    </source>
</evidence>
<dbReference type="InterPro" id="IPR035994">
    <property type="entry name" value="Nucleoside_phosphorylase_sf"/>
</dbReference>
<dbReference type="RefSeq" id="WP_348705244.1">
    <property type="nucleotide sequence ID" value="NZ_CAXIYA010000033.1"/>
</dbReference>
<comment type="caution">
    <text evidence="7">The sequence shown here is derived from an EMBL/GenBank/DDBJ whole genome shotgun (WGS) entry which is preliminary data.</text>
</comment>
<evidence type="ECO:0000256" key="2">
    <source>
        <dbReference type="ARBA" id="ARBA00006751"/>
    </source>
</evidence>
<dbReference type="NCBIfam" id="NF006054">
    <property type="entry name" value="PRK08202.1"/>
    <property type="match status" value="1"/>
</dbReference>
<dbReference type="CDD" id="cd09009">
    <property type="entry name" value="PNP-EcPNPII_like"/>
    <property type="match status" value="1"/>
</dbReference>
<organism evidence="7 8">
    <name type="scientific">Tenacibaculum vairaonense</name>
    <dbReference type="NCBI Taxonomy" id="3137860"/>
    <lineage>
        <taxon>Bacteria</taxon>
        <taxon>Pseudomonadati</taxon>
        <taxon>Bacteroidota</taxon>
        <taxon>Flavobacteriia</taxon>
        <taxon>Flavobacteriales</taxon>
        <taxon>Flavobacteriaceae</taxon>
        <taxon>Tenacibaculum</taxon>
    </lineage>
</organism>
<evidence type="ECO:0000256" key="3">
    <source>
        <dbReference type="ARBA" id="ARBA00022676"/>
    </source>
</evidence>
<comment type="similarity">
    <text evidence="2 5">Belongs to the PNP/MTAP phosphorylase family.</text>
</comment>
<dbReference type="Gene3D" id="3.40.50.1580">
    <property type="entry name" value="Nucleoside phosphorylase domain"/>
    <property type="match status" value="1"/>
</dbReference>
<dbReference type="InterPro" id="IPR000845">
    <property type="entry name" value="Nucleoside_phosphorylase_d"/>
</dbReference>
<accession>A0ABM9PMS5</accession>
<reference evidence="7 8" key="1">
    <citation type="submission" date="2024-05" db="EMBL/GenBank/DDBJ databases">
        <authorList>
            <person name="Duchaud E."/>
        </authorList>
    </citation>
    <scope>NUCLEOTIDE SEQUENCE [LARGE SCALE GENOMIC DNA]</scope>
    <source>
        <strain evidence="7">Ena-SAMPLE-TAB-13-05-2024-13:56:06:370-140305</strain>
    </source>
</reference>
<dbReference type="Proteomes" id="UP001497602">
    <property type="component" value="Unassembled WGS sequence"/>
</dbReference>
<proteinExistence type="inferred from homology"/>
<gene>
    <name evidence="7" type="primary">punA</name>
    <name evidence="7" type="ORF">T190115A13A_20287</name>
</gene>
<dbReference type="NCBIfam" id="TIGR01697">
    <property type="entry name" value="PNPH-PUNA-XAPA"/>
    <property type="match status" value="1"/>
</dbReference>
<comment type="function">
    <text evidence="5">The purine nucleoside phosphorylases catalyze the phosphorolytic breakdown of the N-glycosidic bond in the beta-(deoxy)ribonucleoside molecules, with the formation of the corresponding free purine bases and pentose-1-phosphate.</text>
</comment>
<evidence type="ECO:0000313" key="7">
    <source>
        <dbReference type="EMBL" id="CAL2107007.1"/>
    </source>
</evidence>
<dbReference type="InterPro" id="IPR011268">
    <property type="entry name" value="Purine_phosphorylase"/>
</dbReference>
<keyword evidence="3 5" id="KW-0328">Glycosyltransferase</keyword>
<keyword evidence="8" id="KW-1185">Reference proteome</keyword>
<evidence type="ECO:0000313" key="8">
    <source>
        <dbReference type="Proteomes" id="UP001497602"/>
    </source>
</evidence>
<comment type="pathway">
    <text evidence="1 5">Purine metabolism; purine nucleoside salvage.</text>
</comment>
<feature type="domain" description="Nucleoside phosphorylase" evidence="6">
    <location>
        <begin position="23"/>
        <end position="269"/>
    </location>
</feature>